<keyword evidence="10 17" id="KW-0106">Calcium</keyword>
<evidence type="ECO:0000256" key="10">
    <source>
        <dbReference type="ARBA" id="ARBA00022837"/>
    </source>
</evidence>
<keyword evidence="21" id="KW-1133">Transmembrane helix</keyword>
<feature type="binding site" evidence="17">
    <location>
        <position position="195"/>
    </location>
    <ligand>
        <name>Ca(2+)</name>
        <dbReference type="ChEBI" id="CHEBI:29108"/>
        <label>2</label>
    </ligand>
</feature>
<keyword evidence="11 20" id="KW-0560">Oxidoreductase</keyword>
<comment type="function">
    <text evidence="2">Removal of H(2)O(2), oxidation of toxic reductants, biosynthesis and degradation of lignin, suberization, auxin catabolism, response to environmental stresses such as wounding, pathogen attack and oxidative stress. These functions might be dependent on each isozyme/isoform in each plant tissue.</text>
</comment>
<evidence type="ECO:0000256" key="9">
    <source>
        <dbReference type="ARBA" id="ARBA00022729"/>
    </source>
</evidence>
<organism evidence="23 24">
    <name type="scientific">Escallonia herrerae</name>
    <dbReference type="NCBI Taxonomy" id="1293975"/>
    <lineage>
        <taxon>Eukaryota</taxon>
        <taxon>Viridiplantae</taxon>
        <taxon>Streptophyta</taxon>
        <taxon>Embryophyta</taxon>
        <taxon>Tracheophyta</taxon>
        <taxon>Spermatophyta</taxon>
        <taxon>Magnoliopsida</taxon>
        <taxon>eudicotyledons</taxon>
        <taxon>Gunneridae</taxon>
        <taxon>Pentapetalae</taxon>
        <taxon>asterids</taxon>
        <taxon>campanulids</taxon>
        <taxon>Escalloniales</taxon>
        <taxon>Escalloniaceae</taxon>
        <taxon>Escallonia</taxon>
    </lineage>
</organism>
<evidence type="ECO:0000256" key="17">
    <source>
        <dbReference type="PIRSR" id="PIRSR600823-3"/>
    </source>
</evidence>
<dbReference type="GO" id="GO:0140825">
    <property type="term" value="F:lactoperoxidase activity"/>
    <property type="evidence" value="ECO:0007669"/>
    <property type="project" value="UniProtKB-EC"/>
</dbReference>
<feature type="binding site" description="axial binding residue" evidence="17">
    <location>
        <position position="194"/>
    </location>
    <ligand>
        <name>heme b</name>
        <dbReference type="ChEBI" id="CHEBI:60344"/>
    </ligand>
    <ligandPart>
        <name>Fe</name>
        <dbReference type="ChEBI" id="CHEBI:18248"/>
    </ligandPart>
</feature>
<comment type="similarity">
    <text evidence="20">Belongs to the peroxidase family. Classical plant (class III) peroxidase subfamily.</text>
</comment>
<dbReference type="EMBL" id="JAVXUP010001395">
    <property type="protein sequence ID" value="KAK3012194.1"/>
    <property type="molecule type" value="Genomic_DNA"/>
</dbReference>
<keyword evidence="6 20" id="KW-0575">Peroxidase</keyword>
<sequence>KERRRDKYHQMVLLLLMIIMSYVIGTSEGQLKVGFYSDSCPDAESIVGGFVRDAAQSNNKLAAVLLRLHFHDCFVQGCDGSILIDNGPNAERHAFSHQGVSGFAVIESAKAKLETVCPGVVSCADIVALAARDAVALTHGPAYQVQTGRRDGMVSDMSEAANMPDISDSIEQLKSKFLEKGLSEKDLVLLSAAHTIGTTACFFMTKRLYNFSPTGGSDPAINPSFLQELKSTCPQNGNVNVRLPIDRGSGDTFDDQILQNIRSGFAVLQSDARLYEDEATRSVIDSYFGFLSPLFGSSFEADFADSIVKMGSIDVKTGSQGSIRRVCGAFS</sequence>
<keyword evidence="21" id="KW-0472">Membrane</keyword>
<proteinExistence type="inferred from homology"/>
<dbReference type="PROSITE" id="PS00436">
    <property type="entry name" value="PEROXIDASE_2"/>
    <property type="match status" value="1"/>
</dbReference>
<accession>A0AA89APR6</accession>
<evidence type="ECO:0000256" key="5">
    <source>
        <dbReference type="ARBA" id="ARBA00022525"/>
    </source>
</evidence>
<dbReference type="Pfam" id="PF00141">
    <property type="entry name" value="peroxidase"/>
    <property type="match status" value="1"/>
</dbReference>
<feature type="disulfide bond" evidence="19">
    <location>
        <begin position="123"/>
        <end position="327"/>
    </location>
</feature>
<dbReference type="GO" id="GO:0006979">
    <property type="term" value="P:response to oxidative stress"/>
    <property type="evidence" value="ECO:0007669"/>
    <property type="project" value="UniProtKB-UniRule"/>
</dbReference>
<feature type="binding site" evidence="16">
    <location>
        <position position="164"/>
    </location>
    <ligand>
        <name>substrate</name>
    </ligand>
</feature>
<evidence type="ECO:0000256" key="4">
    <source>
        <dbReference type="ARBA" id="ARBA00012313"/>
    </source>
</evidence>
<dbReference type="SUPFAM" id="SSF48113">
    <property type="entry name" value="Heme-dependent peroxidases"/>
    <property type="match status" value="1"/>
</dbReference>
<keyword evidence="13 19" id="KW-1015">Disulfide bond</keyword>
<feature type="binding site" evidence="17">
    <location>
        <position position="91"/>
    </location>
    <ligand>
        <name>Ca(2+)</name>
        <dbReference type="ChEBI" id="CHEBI:29108"/>
        <label>1</label>
    </ligand>
</feature>
<comment type="cofactor">
    <cofactor evidence="17 20">
        <name>Ca(2+)</name>
        <dbReference type="ChEBI" id="CHEBI:29108"/>
    </cofactor>
    <text evidence="17 20">Binds 2 calcium ions per subunit.</text>
</comment>
<evidence type="ECO:0000256" key="11">
    <source>
        <dbReference type="ARBA" id="ARBA00023002"/>
    </source>
</evidence>
<evidence type="ECO:0000313" key="24">
    <source>
        <dbReference type="Proteomes" id="UP001188597"/>
    </source>
</evidence>
<dbReference type="CDD" id="cd00693">
    <property type="entry name" value="secretory_peroxidase"/>
    <property type="match status" value="1"/>
</dbReference>
<comment type="caution">
    <text evidence="23">The sequence shown here is derived from an EMBL/GenBank/DDBJ whole genome shotgun (WGS) entry which is preliminary data.</text>
</comment>
<feature type="binding site" evidence="17">
    <location>
        <position position="75"/>
    </location>
    <ligand>
        <name>Ca(2+)</name>
        <dbReference type="ChEBI" id="CHEBI:29108"/>
        <label>1</label>
    </ligand>
</feature>
<evidence type="ECO:0000256" key="7">
    <source>
        <dbReference type="ARBA" id="ARBA00022617"/>
    </source>
</evidence>
<feature type="disulfide bond" evidence="19">
    <location>
        <begin position="73"/>
        <end position="78"/>
    </location>
</feature>
<dbReference type="InterPro" id="IPR033905">
    <property type="entry name" value="Secretory_peroxidase"/>
</dbReference>
<keyword evidence="7 20" id="KW-0349">Heme</keyword>
<comment type="catalytic activity">
    <reaction evidence="1 20">
        <text>2 a phenolic donor + H2O2 = 2 a phenolic radical donor + 2 H2O</text>
        <dbReference type="Rhea" id="RHEA:56136"/>
        <dbReference type="ChEBI" id="CHEBI:15377"/>
        <dbReference type="ChEBI" id="CHEBI:16240"/>
        <dbReference type="ChEBI" id="CHEBI:139520"/>
        <dbReference type="ChEBI" id="CHEBI:139521"/>
        <dbReference type="EC" id="1.11.1.7"/>
    </reaction>
</comment>
<gene>
    <name evidence="23" type="ORF">RJ639_010889</name>
</gene>
<feature type="active site" description="Proton acceptor" evidence="15">
    <location>
        <position position="71"/>
    </location>
</feature>
<dbReference type="GO" id="GO:0046872">
    <property type="term" value="F:metal ion binding"/>
    <property type="evidence" value="ECO:0007669"/>
    <property type="project" value="UniProtKB-UniRule"/>
</dbReference>
<keyword evidence="8 17" id="KW-0479">Metal-binding</keyword>
<comment type="cofactor">
    <cofactor evidence="17 20">
        <name>heme b</name>
        <dbReference type="ChEBI" id="CHEBI:60344"/>
    </cofactor>
    <text evidence="17 20">Binds 1 heme b (iron(II)-protoporphyrin IX) group per subunit.</text>
</comment>
<evidence type="ECO:0000256" key="20">
    <source>
        <dbReference type="RuleBase" id="RU362060"/>
    </source>
</evidence>
<dbReference type="PROSITE" id="PS00435">
    <property type="entry name" value="PEROXIDASE_1"/>
    <property type="match status" value="1"/>
</dbReference>
<evidence type="ECO:0000256" key="14">
    <source>
        <dbReference type="ARBA" id="ARBA00023324"/>
    </source>
</evidence>
<evidence type="ECO:0000256" key="13">
    <source>
        <dbReference type="ARBA" id="ARBA00023157"/>
    </source>
</evidence>
<dbReference type="InterPro" id="IPR019793">
    <property type="entry name" value="Peroxidases_heam-ligand_BS"/>
</dbReference>
<dbReference type="EC" id="1.11.1.7" evidence="4 20"/>
<feature type="disulfide bond" evidence="19">
    <location>
        <begin position="201"/>
        <end position="233"/>
    </location>
</feature>
<comment type="similarity">
    <text evidence="3">Belongs to the peroxidase family. Ascorbate peroxidase subfamily.</text>
</comment>
<name>A0AA89APR6_9ASTE</name>
<feature type="domain" description="Plant heme peroxidase family profile" evidence="22">
    <location>
        <begin position="30"/>
        <end position="331"/>
    </location>
</feature>
<evidence type="ECO:0000256" key="15">
    <source>
        <dbReference type="PIRSR" id="PIRSR600823-1"/>
    </source>
</evidence>
<feature type="binding site" evidence="17">
    <location>
        <position position="79"/>
    </location>
    <ligand>
        <name>Ca(2+)</name>
        <dbReference type="ChEBI" id="CHEBI:29108"/>
        <label>1</label>
    </ligand>
</feature>
<feature type="transmembrane region" description="Helical" evidence="21">
    <location>
        <begin position="12"/>
        <end position="31"/>
    </location>
</feature>
<dbReference type="InterPro" id="IPR000823">
    <property type="entry name" value="Peroxidase_pln"/>
</dbReference>
<feature type="binding site" evidence="17">
    <location>
        <position position="77"/>
    </location>
    <ligand>
        <name>Ca(2+)</name>
        <dbReference type="ChEBI" id="CHEBI:29108"/>
        <label>1</label>
    </ligand>
</feature>
<dbReference type="InterPro" id="IPR002016">
    <property type="entry name" value="Haem_peroxidase"/>
</dbReference>
<reference evidence="23" key="1">
    <citation type="submission" date="2022-12" db="EMBL/GenBank/DDBJ databases">
        <title>Draft genome assemblies for two species of Escallonia (Escalloniales).</title>
        <authorList>
            <person name="Chanderbali A."/>
            <person name="Dervinis C."/>
            <person name="Anghel I."/>
            <person name="Soltis D."/>
            <person name="Soltis P."/>
            <person name="Zapata F."/>
        </authorList>
    </citation>
    <scope>NUCLEOTIDE SEQUENCE</scope>
    <source>
        <strain evidence="23">UCBG64.0493</strain>
        <tissue evidence="23">Leaf</tissue>
    </source>
</reference>
<feature type="binding site" evidence="17">
    <location>
        <position position="246"/>
    </location>
    <ligand>
        <name>Ca(2+)</name>
        <dbReference type="ChEBI" id="CHEBI:29108"/>
        <label>2</label>
    </ligand>
</feature>
<feature type="site" description="Transition state stabilizer" evidence="18">
    <location>
        <position position="67"/>
    </location>
</feature>
<dbReference type="FunFam" id="1.10.520.10:FF:000008">
    <property type="entry name" value="Peroxidase"/>
    <property type="match status" value="1"/>
</dbReference>
<evidence type="ECO:0000256" key="8">
    <source>
        <dbReference type="ARBA" id="ARBA00022723"/>
    </source>
</evidence>
<keyword evidence="21" id="KW-0812">Transmembrane</keyword>
<protein>
    <recommendedName>
        <fullName evidence="4 20">Peroxidase</fullName>
        <ecNumber evidence="4 20">1.11.1.7</ecNumber>
    </recommendedName>
</protein>
<feature type="disulfide bond" evidence="19">
    <location>
        <begin position="40"/>
        <end position="117"/>
    </location>
</feature>
<dbReference type="InterPro" id="IPR019794">
    <property type="entry name" value="Peroxidases_AS"/>
</dbReference>
<dbReference type="Gene3D" id="1.10.420.10">
    <property type="entry name" value="Peroxidase, domain 2"/>
    <property type="match status" value="1"/>
</dbReference>
<evidence type="ECO:0000256" key="2">
    <source>
        <dbReference type="ARBA" id="ARBA00002322"/>
    </source>
</evidence>
<dbReference type="Proteomes" id="UP001188597">
    <property type="component" value="Unassembled WGS sequence"/>
</dbReference>
<evidence type="ECO:0000256" key="16">
    <source>
        <dbReference type="PIRSR" id="PIRSR600823-2"/>
    </source>
</evidence>
<evidence type="ECO:0000256" key="3">
    <source>
        <dbReference type="ARBA" id="ARBA00006873"/>
    </source>
</evidence>
<evidence type="ECO:0000256" key="6">
    <source>
        <dbReference type="ARBA" id="ARBA00022559"/>
    </source>
</evidence>
<dbReference type="GO" id="GO:0042744">
    <property type="term" value="P:hydrogen peroxide catabolic process"/>
    <property type="evidence" value="ECO:0007669"/>
    <property type="project" value="UniProtKB-KW"/>
</dbReference>
<feature type="binding site" evidence="17">
    <location>
        <position position="254"/>
    </location>
    <ligand>
        <name>Ca(2+)</name>
        <dbReference type="ChEBI" id="CHEBI:29108"/>
        <label>2</label>
    </ligand>
</feature>
<evidence type="ECO:0000256" key="18">
    <source>
        <dbReference type="PIRSR" id="PIRSR600823-4"/>
    </source>
</evidence>
<feature type="non-terminal residue" evidence="23">
    <location>
        <position position="1"/>
    </location>
</feature>
<keyword evidence="12 17" id="KW-0408">Iron</keyword>
<keyword evidence="9" id="KW-0732">Signal</keyword>
<dbReference type="PRINTS" id="PR00458">
    <property type="entry name" value="PEROXIDASE"/>
</dbReference>
<keyword evidence="5 20" id="KW-0964">Secreted</keyword>
<dbReference type="Gene3D" id="1.10.520.10">
    <property type="match status" value="1"/>
</dbReference>
<evidence type="ECO:0000256" key="19">
    <source>
        <dbReference type="PIRSR" id="PIRSR600823-5"/>
    </source>
</evidence>
<evidence type="ECO:0000256" key="21">
    <source>
        <dbReference type="SAM" id="Phobius"/>
    </source>
</evidence>
<keyword evidence="14 20" id="KW-0376">Hydrogen peroxide</keyword>
<evidence type="ECO:0000313" key="23">
    <source>
        <dbReference type="EMBL" id="KAK3012194.1"/>
    </source>
</evidence>
<dbReference type="GO" id="GO:0005576">
    <property type="term" value="C:extracellular region"/>
    <property type="evidence" value="ECO:0007669"/>
    <property type="project" value="UniProtKB-SubCell"/>
</dbReference>
<dbReference type="PROSITE" id="PS50873">
    <property type="entry name" value="PEROXIDASE_4"/>
    <property type="match status" value="1"/>
</dbReference>
<dbReference type="PRINTS" id="PR00461">
    <property type="entry name" value="PLPEROXIDASE"/>
</dbReference>
<evidence type="ECO:0000256" key="12">
    <source>
        <dbReference type="ARBA" id="ARBA00023004"/>
    </source>
</evidence>
<dbReference type="FunFam" id="1.10.420.10:FF:000010">
    <property type="entry name" value="Peroxidase"/>
    <property type="match status" value="1"/>
</dbReference>
<feature type="binding site" evidence="17">
    <location>
        <position position="81"/>
    </location>
    <ligand>
        <name>Ca(2+)</name>
        <dbReference type="ChEBI" id="CHEBI:29108"/>
        <label>1</label>
    </ligand>
</feature>
<dbReference type="AlphaFoldDB" id="A0AA89APR6"/>
<feature type="binding site" evidence="17">
    <location>
        <position position="72"/>
    </location>
    <ligand>
        <name>Ca(2+)</name>
        <dbReference type="ChEBI" id="CHEBI:29108"/>
        <label>1</label>
    </ligand>
</feature>
<dbReference type="PANTHER" id="PTHR31235">
    <property type="entry name" value="PEROXIDASE 25-RELATED"/>
    <property type="match status" value="1"/>
</dbReference>
<evidence type="ECO:0000256" key="1">
    <source>
        <dbReference type="ARBA" id="ARBA00000189"/>
    </source>
</evidence>
<keyword evidence="24" id="KW-1185">Reference proteome</keyword>
<evidence type="ECO:0000259" key="22">
    <source>
        <dbReference type="PROSITE" id="PS50873"/>
    </source>
</evidence>
<dbReference type="GO" id="GO:0020037">
    <property type="term" value="F:heme binding"/>
    <property type="evidence" value="ECO:0007669"/>
    <property type="project" value="UniProtKB-UniRule"/>
</dbReference>
<dbReference type="InterPro" id="IPR010255">
    <property type="entry name" value="Haem_peroxidase_sf"/>
</dbReference>
<comment type="subcellular location">
    <subcellularLocation>
        <location evidence="20">Secreted</location>
    </subcellularLocation>
</comment>